<feature type="transmembrane region" description="Helical" evidence="1">
    <location>
        <begin position="137"/>
        <end position="158"/>
    </location>
</feature>
<organism evidence="2 3">
    <name type="scientific">Desulfuribacillus stibiiarsenatis</name>
    <dbReference type="NCBI Taxonomy" id="1390249"/>
    <lineage>
        <taxon>Bacteria</taxon>
        <taxon>Bacillati</taxon>
        <taxon>Bacillota</taxon>
        <taxon>Desulfuribacillia</taxon>
        <taxon>Desulfuribacillales</taxon>
        <taxon>Desulfuribacillaceae</taxon>
        <taxon>Desulfuribacillus</taxon>
    </lineage>
</organism>
<accession>A0A1E5L6T3</accession>
<dbReference type="PIRSF" id="PIRSF038973">
    <property type="entry name" value="SpoIIM"/>
    <property type="match status" value="1"/>
</dbReference>
<feature type="transmembrane region" description="Helical" evidence="1">
    <location>
        <begin position="84"/>
        <end position="117"/>
    </location>
</feature>
<dbReference type="NCBIfam" id="TIGR02831">
    <property type="entry name" value="spo_II_M"/>
    <property type="match status" value="1"/>
</dbReference>
<dbReference type="InterPro" id="IPR002798">
    <property type="entry name" value="SpoIIM-like"/>
</dbReference>
<evidence type="ECO:0000313" key="2">
    <source>
        <dbReference type="EMBL" id="OEH85689.1"/>
    </source>
</evidence>
<dbReference type="RefSeq" id="WP_069701773.1">
    <property type="nucleotide sequence ID" value="NZ_MJAT01000012.1"/>
</dbReference>
<dbReference type="AlphaFoldDB" id="A0A1E5L6T3"/>
<reference evidence="2 3" key="1">
    <citation type="submission" date="2016-09" db="EMBL/GenBank/DDBJ databases">
        <title>Desulfuribacillus arsenicus sp. nov., an obligately anaerobic, dissimilatory arsenic- and antimonate-reducing bacterium isolated from anoxic sediments.</title>
        <authorList>
            <person name="Abin C.A."/>
            <person name="Hollibaugh J.T."/>
        </authorList>
    </citation>
    <scope>NUCLEOTIDE SEQUENCE [LARGE SCALE GENOMIC DNA]</scope>
    <source>
        <strain evidence="2 3">MLFW-2</strain>
    </source>
</reference>
<feature type="transmembrane region" description="Helical" evidence="1">
    <location>
        <begin position="173"/>
        <end position="193"/>
    </location>
</feature>
<comment type="caution">
    <text evidence="2">The sequence shown here is derived from an EMBL/GenBank/DDBJ whole genome shotgun (WGS) entry which is preliminary data.</text>
</comment>
<feature type="transmembrane region" description="Helical" evidence="1">
    <location>
        <begin position="12"/>
        <end position="41"/>
    </location>
</feature>
<keyword evidence="1" id="KW-1133">Transmembrane helix</keyword>
<keyword evidence="1" id="KW-0812">Transmembrane</keyword>
<keyword evidence="1" id="KW-0472">Membrane</keyword>
<evidence type="ECO:0000313" key="3">
    <source>
        <dbReference type="Proteomes" id="UP000095255"/>
    </source>
</evidence>
<sequence>MISRIFQSTHRFVSNHILIFIFLLVLFSISILFGTLVVQALQSNQKNELYMYFNSFIKYSHQHQLSTNQILWEALGQNIKFIGLLWILGLSVIGLPFIILVVFVKGFSIGFTTTFLLEQYSYQGMKLALGAILPQNLIMVPVTILVGVSGIVFSIQLIQNRIVQAGEPLFSKFLQYILIMVISIVLVLLASMYEAYLAPYFYKLLEFV</sequence>
<name>A0A1E5L6T3_9FIRM</name>
<dbReference type="Pfam" id="PF01944">
    <property type="entry name" value="SpoIIM"/>
    <property type="match status" value="1"/>
</dbReference>
<evidence type="ECO:0000256" key="1">
    <source>
        <dbReference type="SAM" id="Phobius"/>
    </source>
</evidence>
<dbReference type="STRING" id="1390249.BHU72_02525"/>
<gene>
    <name evidence="2" type="ORF">BHU72_02525</name>
</gene>
<dbReference type="InterPro" id="IPR014196">
    <property type="entry name" value="SpoIIM"/>
</dbReference>
<dbReference type="Proteomes" id="UP000095255">
    <property type="component" value="Unassembled WGS sequence"/>
</dbReference>
<proteinExistence type="predicted"/>
<dbReference type="EMBL" id="MJAT01000012">
    <property type="protein sequence ID" value="OEH85689.1"/>
    <property type="molecule type" value="Genomic_DNA"/>
</dbReference>
<keyword evidence="3" id="KW-1185">Reference proteome</keyword>
<protein>
    <submittedName>
        <fullName evidence="2">Stage II sporulation protein M</fullName>
    </submittedName>
</protein>